<dbReference type="OrthoDB" id="6192129at2"/>
<evidence type="ECO:0000256" key="7">
    <source>
        <dbReference type="ARBA" id="ARBA00023239"/>
    </source>
</evidence>
<evidence type="ECO:0000256" key="5">
    <source>
        <dbReference type="ARBA" id="ARBA00023124"/>
    </source>
</evidence>
<keyword evidence="7" id="KW-0456">Lyase</keyword>
<keyword evidence="4 8" id="KW-0378">Hydrolase</keyword>
<protein>
    <recommendedName>
        <fullName evidence="8">Abasic site processing protein</fullName>
        <ecNumber evidence="8">3.4.-.-</ecNumber>
    </recommendedName>
</protein>
<dbReference type="eggNOG" id="COG2135">
    <property type="taxonomic scope" value="Bacteria"/>
</dbReference>
<keyword evidence="5" id="KW-0190">Covalent protein-DNA linkage</keyword>
<dbReference type="Gene3D" id="3.90.1680.10">
    <property type="entry name" value="SOS response associated peptidase-like"/>
    <property type="match status" value="1"/>
</dbReference>
<dbReference type="PATRIC" id="fig|1121448.10.peg.469"/>
<dbReference type="Pfam" id="PF02586">
    <property type="entry name" value="SRAP"/>
    <property type="match status" value="1"/>
</dbReference>
<evidence type="ECO:0000313" key="9">
    <source>
        <dbReference type="EMBL" id="AGW12384.1"/>
    </source>
</evidence>
<dbReference type="GO" id="GO:0106300">
    <property type="term" value="P:protein-DNA covalent cross-linking repair"/>
    <property type="evidence" value="ECO:0007669"/>
    <property type="project" value="InterPro"/>
</dbReference>
<keyword evidence="3" id="KW-0227">DNA damage</keyword>
<dbReference type="PANTHER" id="PTHR13604">
    <property type="entry name" value="DC12-RELATED"/>
    <property type="match status" value="1"/>
</dbReference>
<keyword evidence="2 8" id="KW-0645">Protease</keyword>
<dbReference type="GO" id="GO:0006508">
    <property type="term" value="P:proteolysis"/>
    <property type="evidence" value="ECO:0007669"/>
    <property type="project" value="UniProtKB-KW"/>
</dbReference>
<keyword evidence="10" id="KW-1185">Reference proteome</keyword>
<dbReference type="GO" id="GO:0008233">
    <property type="term" value="F:peptidase activity"/>
    <property type="evidence" value="ECO:0007669"/>
    <property type="project" value="UniProtKB-KW"/>
</dbReference>
<accession>T2G872</accession>
<proteinExistence type="inferred from homology"/>
<dbReference type="RefSeq" id="WP_021759015.1">
    <property type="nucleotide sequence ID" value="NC_022444.1"/>
</dbReference>
<dbReference type="GO" id="GO:0016829">
    <property type="term" value="F:lyase activity"/>
    <property type="evidence" value="ECO:0007669"/>
    <property type="project" value="UniProtKB-KW"/>
</dbReference>
<evidence type="ECO:0000313" key="10">
    <source>
        <dbReference type="Proteomes" id="UP000016587"/>
    </source>
</evidence>
<dbReference type="InterPro" id="IPR036590">
    <property type="entry name" value="SRAP-like"/>
</dbReference>
<sequence>MCGRFGFVIPKAQAVEYFQLVDADYEPRRNLAPTMDIPGIVQTDAGRVLRRFHWGLVPFWAKDRKMAAKMINARSETVAGKPAFRAAFKKRRCLIPATCFYEWQKLDARRKQPFALMMADGAPFAMAGLWEVWDDPDSGTPLHSATILTTEANALVAPIHDRMPVILPPDSWAQWLDPAADAAALAPLLAPFPAEGMRQEAVGMGVNKAGNEEF</sequence>
<evidence type="ECO:0000256" key="3">
    <source>
        <dbReference type="ARBA" id="ARBA00022763"/>
    </source>
</evidence>
<keyword evidence="6" id="KW-0238">DNA-binding</keyword>
<reference evidence="10" key="2">
    <citation type="submission" date="2013-07" db="EMBL/GenBank/DDBJ databases">
        <authorList>
            <person name="Morais-Silva F.O."/>
            <person name="Rezende A.M."/>
            <person name="Pimentel C."/>
            <person name="Resende D.M."/>
            <person name="Santos C.I."/>
            <person name="Clemente C."/>
            <person name="de Oliveira L.M."/>
            <person name="da Silva S.M."/>
            <person name="Costa D.A."/>
            <person name="Varela-Raposo A."/>
            <person name="Horacio E.C.A."/>
            <person name="Matos M."/>
            <person name="Flores O."/>
            <person name="Ruiz J.C."/>
            <person name="Rodrigues-Pousada C."/>
        </authorList>
    </citation>
    <scope>NUCLEOTIDE SEQUENCE [LARGE SCALE GENOMIC DNA]</scope>
    <source>
        <strain evidence="10">ATCC 19364 / DSM 1382 / NCIMB 9332 / VKM B-1759</strain>
    </source>
</reference>
<evidence type="ECO:0000256" key="2">
    <source>
        <dbReference type="ARBA" id="ARBA00022670"/>
    </source>
</evidence>
<dbReference type="AlphaFoldDB" id="T2G872"/>
<dbReference type="EMBL" id="CP006585">
    <property type="protein sequence ID" value="AGW12384.1"/>
    <property type="molecule type" value="Genomic_DNA"/>
</dbReference>
<evidence type="ECO:0000256" key="6">
    <source>
        <dbReference type="ARBA" id="ARBA00023125"/>
    </source>
</evidence>
<gene>
    <name evidence="9" type="ORF">DGI_0473</name>
</gene>
<evidence type="ECO:0000256" key="4">
    <source>
        <dbReference type="ARBA" id="ARBA00022801"/>
    </source>
</evidence>
<dbReference type="InterPro" id="IPR003738">
    <property type="entry name" value="SRAP"/>
</dbReference>
<organism evidence="9 10">
    <name type="scientific">Megalodesulfovibrio gigas (strain ATCC 19364 / DSM 1382 / NCIMB 9332 / VKM B-1759)</name>
    <name type="common">Desulfovibrio gigas</name>
    <dbReference type="NCBI Taxonomy" id="1121448"/>
    <lineage>
        <taxon>Bacteria</taxon>
        <taxon>Pseudomonadati</taxon>
        <taxon>Thermodesulfobacteriota</taxon>
        <taxon>Desulfovibrionia</taxon>
        <taxon>Desulfovibrionales</taxon>
        <taxon>Desulfovibrionaceae</taxon>
        <taxon>Megalodesulfovibrio</taxon>
    </lineage>
</organism>
<reference evidence="9 10" key="1">
    <citation type="journal article" date="2013" name="J. Bacteriol.">
        <title>Roles of HynAB and Ech, the only two hydrogenases found in the model sulfate reducer Desulfovibrio gigas.</title>
        <authorList>
            <person name="Morais-Silva F.O."/>
            <person name="Santos C.I."/>
            <person name="Rodrigues R."/>
            <person name="Pereira I.A."/>
            <person name="Rodrigues-Pousada C."/>
        </authorList>
    </citation>
    <scope>NUCLEOTIDE SEQUENCE [LARGE SCALE GENOMIC DNA]</scope>
    <source>
        <strain evidence="10">ATCC 19364 / DSM 1382 / NCIMB 9332 / VKM B-1759</strain>
    </source>
</reference>
<dbReference type="STRING" id="1121448.DGI_0473"/>
<name>T2G872_MEGG1</name>
<dbReference type="PANTHER" id="PTHR13604:SF0">
    <property type="entry name" value="ABASIC SITE PROCESSING PROTEIN HMCES"/>
    <property type="match status" value="1"/>
</dbReference>
<dbReference type="EC" id="3.4.-.-" evidence="8"/>
<dbReference type="Proteomes" id="UP000016587">
    <property type="component" value="Chromosome"/>
</dbReference>
<dbReference type="GO" id="GO:0003697">
    <property type="term" value="F:single-stranded DNA binding"/>
    <property type="evidence" value="ECO:0007669"/>
    <property type="project" value="InterPro"/>
</dbReference>
<comment type="similarity">
    <text evidence="1 8">Belongs to the SOS response-associated peptidase family.</text>
</comment>
<evidence type="ECO:0000256" key="8">
    <source>
        <dbReference type="RuleBase" id="RU364100"/>
    </source>
</evidence>
<dbReference type="SUPFAM" id="SSF143081">
    <property type="entry name" value="BB1717-like"/>
    <property type="match status" value="1"/>
</dbReference>
<evidence type="ECO:0000256" key="1">
    <source>
        <dbReference type="ARBA" id="ARBA00008136"/>
    </source>
</evidence>
<dbReference type="HOGENOM" id="CLU_035990_6_2_7"/>
<dbReference type="KEGG" id="dgg:DGI_0473"/>